<keyword evidence="2" id="KW-1133">Transmembrane helix</keyword>
<evidence type="ECO:0000256" key="2">
    <source>
        <dbReference type="SAM" id="Phobius"/>
    </source>
</evidence>
<dbReference type="AlphaFoldDB" id="A0A3P7SBZ3"/>
<name>A0A3P7SBZ3_9FIRM</name>
<accession>A0A3P7SBZ3</accession>
<evidence type="ECO:0000259" key="3">
    <source>
        <dbReference type="Pfam" id="PF14283"/>
    </source>
</evidence>
<dbReference type="EMBL" id="LR130778">
    <property type="protein sequence ID" value="VDN49229.1"/>
    <property type="molecule type" value="Genomic_DNA"/>
</dbReference>
<gene>
    <name evidence="4" type="ORF">PATL70BA_3303</name>
</gene>
<keyword evidence="5" id="KW-1185">Reference proteome</keyword>
<dbReference type="Proteomes" id="UP000279029">
    <property type="component" value="Chromosome"/>
</dbReference>
<reference evidence="4 5" key="1">
    <citation type="submission" date="2018-09" db="EMBL/GenBank/DDBJ databases">
        <authorList>
            <person name="Postec A."/>
        </authorList>
    </citation>
    <scope>NUCLEOTIDE SEQUENCE [LARGE SCALE GENOMIC DNA]</scope>
    <source>
        <strain evidence="4">70B-A</strain>
    </source>
</reference>
<dbReference type="OrthoDB" id="1749038at2"/>
<keyword evidence="2" id="KW-0812">Transmembrane</keyword>
<dbReference type="Pfam" id="PF14283">
    <property type="entry name" value="CD1107-like"/>
    <property type="match status" value="1"/>
</dbReference>
<organism evidence="4 5">
    <name type="scientific">Petrocella atlantisensis</name>
    <dbReference type="NCBI Taxonomy" id="2173034"/>
    <lineage>
        <taxon>Bacteria</taxon>
        <taxon>Bacillati</taxon>
        <taxon>Bacillota</taxon>
        <taxon>Clostridia</taxon>
        <taxon>Lachnospirales</taxon>
        <taxon>Vallitaleaceae</taxon>
        <taxon>Petrocella</taxon>
    </lineage>
</organism>
<evidence type="ECO:0000256" key="1">
    <source>
        <dbReference type="SAM" id="MobiDB-lite"/>
    </source>
</evidence>
<proteinExistence type="predicted"/>
<protein>
    <recommendedName>
        <fullName evidence="3">Mobile element protein CD1107-like domain-containing protein</fullName>
    </recommendedName>
</protein>
<feature type="domain" description="Mobile element protein CD1107-like" evidence="3">
    <location>
        <begin position="121"/>
        <end position="241"/>
    </location>
</feature>
<dbReference type="KEGG" id="cbar:PATL70BA_3303"/>
<feature type="transmembrane region" description="Helical" evidence="2">
    <location>
        <begin position="217"/>
        <end position="234"/>
    </location>
</feature>
<keyword evidence="2" id="KW-0472">Membrane</keyword>
<feature type="region of interest" description="Disordered" evidence="1">
    <location>
        <begin position="248"/>
        <end position="267"/>
    </location>
</feature>
<evidence type="ECO:0000313" key="5">
    <source>
        <dbReference type="Proteomes" id="UP000279029"/>
    </source>
</evidence>
<sequence length="267" mass="30104">MKRIRLMITTVFFITLLIVGYENVYAVEPVVETESEEEYEVISSVDEPVESNFTSKDYHVEGEDNQNYLVEGGNENAINLLATEQSTAGGTLTENTNIEGEEYDMTLPTEEDFDNKDPLELRQFITFETKSGKEFHIIIDHGKDEDNVRMLTEVSEQDLLNLIEAQADIEIELIEAIPEATVEDDTQEAGEEEIPKDVVTEDSVTGEPTETPVDSSLIIIIVAALVSGIAGWYFKIFKPKRAAAFEDEVDEADYLEDDEAYEDDDYE</sequence>
<dbReference type="RefSeq" id="WP_125138233.1">
    <property type="nucleotide sequence ID" value="NZ_LR130778.1"/>
</dbReference>
<dbReference type="InterPro" id="IPR025376">
    <property type="entry name" value="CD1107-like_dom"/>
</dbReference>
<evidence type="ECO:0000313" key="4">
    <source>
        <dbReference type="EMBL" id="VDN49229.1"/>
    </source>
</evidence>